<organism evidence="1 2">
    <name type="scientific">Dryococelus australis</name>
    <dbReference type="NCBI Taxonomy" id="614101"/>
    <lineage>
        <taxon>Eukaryota</taxon>
        <taxon>Metazoa</taxon>
        <taxon>Ecdysozoa</taxon>
        <taxon>Arthropoda</taxon>
        <taxon>Hexapoda</taxon>
        <taxon>Insecta</taxon>
        <taxon>Pterygota</taxon>
        <taxon>Neoptera</taxon>
        <taxon>Polyneoptera</taxon>
        <taxon>Phasmatodea</taxon>
        <taxon>Verophasmatodea</taxon>
        <taxon>Anareolatae</taxon>
        <taxon>Phasmatidae</taxon>
        <taxon>Eurycanthinae</taxon>
        <taxon>Dryococelus</taxon>
    </lineage>
</organism>
<proteinExistence type="predicted"/>
<gene>
    <name evidence="1" type="ORF">PR048_002177</name>
</gene>
<evidence type="ECO:0000313" key="1">
    <source>
        <dbReference type="EMBL" id="KAJ8896831.1"/>
    </source>
</evidence>
<evidence type="ECO:0000313" key="2">
    <source>
        <dbReference type="Proteomes" id="UP001159363"/>
    </source>
</evidence>
<sequence>MNRSAEKSYQGSSTKDRTGWYRAALEYKGWRNERSLRKPADQKHSPTLFPHARIRERTCWESNPVLLGARLCRNAHIFVPSSLADTSSRKQIRGRNNSVEEDSGAFGTNSTIALILELKAISASCARGYTKCAGEERTLARGSFRREEATVRASHHQISRKQPSLPPKAAVVKCALPLRALAIEPLLRPSERPWGCLQRGHPPSTAQPPYALLPARYVRRRDSLCCSPPTTRSSTFQGNEDCMTQTERLLTLPKERGRVTRLRVRFIASRSRLALQCPVLPWSKGEVEKVFSQMNLVKNRPRNRMENCDRRLVPGDLIENFSDALHSPLHSVCPGHLLSGPSSGGEAHID</sequence>
<keyword evidence="2" id="KW-1185">Reference proteome</keyword>
<dbReference type="Proteomes" id="UP001159363">
    <property type="component" value="Chromosome 1"/>
</dbReference>
<protein>
    <submittedName>
        <fullName evidence="1">Uncharacterized protein</fullName>
    </submittedName>
</protein>
<dbReference type="EMBL" id="JARBHB010000001">
    <property type="protein sequence ID" value="KAJ8896831.1"/>
    <property type="molecule type" value="Genomic_DNA"/>
</dbReference>
<comment type="caution">
    <text evidence="1">The sequence shown here is derived from an EMBL/GenBank/DDBJ whole genome shotgun (WGS) entry which is preliminary data.</text>
</comment>
<name>A0ABQ9IJL9_9NEOP</name>
<reference evidence="1 2" key="1">
    <citation type="submission" date="2023-02" db="EMBL/GenBank/DDBJ databases">
        <title>LHISI_Scaffold_Assembly.</title>
        <authorList>
            <person name="Stuart O.P."/>
            <person name="Cleave R."/>
            <person name="Magrath M.J.L."/>
            <person name="Mikheyev A.S."/>
        </authorList>
    </citation>
    <scope>NUCLEOTIDE SEQUENCE [LARGE SCALE GENOMIC DNA]</scope>
    <source>
        <strain evidence="1">Daus_M_001</strain>
        <tissue evidence="1">Leg muscle</tissue>
    </source>
</reference>
<accession>A0ABQ9IJL9</accession>